<feature type="transmembrane region" description="Helical" evidence="7">
    <location>
        <begin position="497"/>
        <end position="522"/>
    </location>
</feature>
<dbReference type="EMBL" id="QLIX01000014">
    <property type="protein sequence ID" value="RAI57729.1"/>
    <property type="molecule type" value="Genomic_DNA"/>
</dbReference>
<feature type="transmembrane region" description="Helical" evidence="7">
    <location>
        <begin position="198"/>
        <end position="216"/>
    </location>
</feature>
<dbReference type="Proteomes" id="UP000249065">
    <property type="component" value="Unassembled WGS sequence"/>
</dbReference>
<evidence type="ECO:0000256" key="1">
    <source>
        <dbReference type="ARBA" id="ARBA00004141"/>
    </source>
</evidence>
<protein>
    <submittedName>
        <fullName evidence="8">AI-2E family transporter</fullName>
    </submittedName>
</protein>
<gene>
    <name evidence="8" type="ORF">DOO78_17050</name>
</gene>
<feature type="transmembrane region" description="Helical" evidence="7">
    <location>
        <begin position="339"/>
        <end position="359"/>
    </location>
</feature>
<evidence type="ECO:0000256" key="6">
    <source>
        <dbReference type="SAM" id="MobiDB-lite"/>
    </source>
</evidence>
<sequence length="795" mass="83770">MRVPAGGFGHAGDRFHHLRPQLAAGRGLHAEIAVAEEFPPPLHEGLVGLVRDGELDLGARGAGNAAIHGPSSLRSLRTVRNRLHPGRDAARQNPAGWPARLCLPLPARARSARPARPAPPTGIPDQHPGATDLAAPRCAEVADPRPEVTNSGMPQTPPPFSPPSPPRGVAAAGVPGNGLHVLQGVILIIAILYFGRELLIPLVLAMLLSFVLAPVTRGLRRLHLPRPASVLVAVVLAGALILSMFGLVGRQATSLAENLPAYQQAITEKLGRLQASGGLIDRVVSTLQEMGRSAGGRDKAATAVPSRLPSQPVTEPIPVEIRSPDPTAFEMLQRVAEPLLGPLATAGIVAILVIFILLYREDLRDRLIRLAGARDLHRTMAAMDDAAYRLSRYFLAQTGMNFGFGLVMTGVLWLVGIPNPLLWGFVAGLMRFVPFIGSFIAAGFPALLALAVDPGWGTLVWVLVLFALGEAAMGQVFEPLVFGHSTGLSPIAVIAAATFWTWLWGPIGLLLAVPLTVCLVVLGRHVDRLEFLEVMLGDSPPLDPEETFYQRALAGDADALAEQAERCLKEKSLADYLDAIALPALRLAQADAVHGALSPERREAMQGSIEQLMEDLEEAEDPEPEEAGALAALPAAWQAPGTVLCLPGRGPFDALAATMLAQVLQRRGFGVQVATTAGPAAPPKLLCLCFIEGGSSAATARYLLRRARRRLPATPVLALAWAPAEAEARTGGAAAGILAPALRAESQQVPLLLAASLVEAGELAVEQAVSTQPPLLTEPTPRPEPPAIGMAPAPA</sequence>
<name>A0A327M4P2_9PROT</name>
<feature type="compositionally biased region" description="Pro residues" evidence="6">
    <location>
        <begin position="155"/>
        <end position="166"/>
    </location>
</feature>
<organism evidence="8 9">
    <name type="scientific">Roseicella frigidaeris</name>
    <dbReference type="NCBI Taxonomy" id="2230885"/>
    <lineage>
        <taxon>Bacteria</taxon>
        <taxon>Pseudomonadati</taxon>
        <taxon>Pseudomonadota</taxon>
        <taxon>Alphaproteobacteria</taxon>
        <taxon>Acetobacterales</taxon>
        <taxon>Roseomonadaceae</taxon>
        <taxon>Roseicella</taxon>
    </lineage>
</organism>
<keyword evidence="4 7" id="KW-1133">Transmembrane helix</keyword>
<proteinExistence type="inferred from homology"/>
<feature type="region of interest" description="Disordered" evidence="6">
    <location>
        <begin position="295"/>
        <end position="316"/>
    </location>
</feature>
<feature type="transmembrane region" description="Helical" evidence="7">
    <location>
        <begin position="393"/>
        <end position="415"/>
    </location>
</feature>
<comment type="caution">
    <text evidence="8">The sequence shown here is derived from an EMBL/GenBank/DDBJ whole genome shotgun (WGS) entry which is preliminary data.</text>
</comment>
<dbReference type="InterPro" id="IPR002549">
    <property type="entry name" value="AI-2E-like"/>
</dbReference>
<dbReference type="OrthoDB" id="9799225at2"/>
<comment type="similarity">
    <text evidence="2">Belongs to the autoinducer-2 exporter (AI-2E) (TC 2.A.86) family.</text>
</comment>
<feature type="transmembrane region" description="Helical" evidence="7">
    <location>
        <begin position="421"/>
        <end position="452"/>
    </location>
</feature>
<accession>A0A327M4P2</accession>
<dbReference type="GO" id="GO:0016020">
    <property type="term" value="C:membrane"/>
    <property type="evidence" value="ECO:0007669"/>
    <property type="project" value="UniProtKB-SubCell"/>
</dbReference>
<evidence type="ECO:0000256" key="3">
    <source>
        <dbReference type="ARBA" id="ARBA00022692"/>
    </source>
</evidence>
<evidence type="ECO:0000256" key="7">
    <source>
        <dbReference type="SAM" id="Phobius"/>
    </source>
</evidence>
<dbReference type="PANTHER" id="PTHR21716:SF16">
    <property type="entry name" value="BLL1467 PROTEIN"/>
    <property type="match status" value="1"/>
</dbReference>
<evidence type="ECO:0000313" key="8">
    <source>
        <dbReference type="EMBL" id="RAI57729.1"/>
    </source>
</evidence>
<feature type="region of interest" description="Disordered" evidence="6">
    <location>
        <begin position="144"/>
        <end position="169"/>
    </location>
</feature>
<comment type="subcellular location">
    <subcellularLocation>
        <location evidence="1">Membrane</location>
        <topology evidence="1">Multi-pass membrane protein</topology>
    </subcellularLocation>
</comment>
<evidence type="ECO:0000256" key="2">
    <source>
        <dbReference type="ARBA" id="ARBA00009773"/>
    </source>
</evidence>
<keyword evidence="9" id="KW-1185">Reference proteome</keyword>
<dbReference type="Pfam" id="PF01594">
    <property type="entry name" value="AI-2E_transport"/>
    <property type="match status" value="1"/>
</dbReference>
<keyword evidence="3 7" id="KW-0812">Transmembrane</keyword>
<feature type="region of interest" description="Disordered" evidence="6">
    <location>
        <begin position="769"/>
        <end position="795"/>
    </location>
</feature>
<dbReference type="AlphaFoldDB" id="A0A327M4P2"/>
<dbReference type="GO" id="GO:0055085">
    <property type="term" value="P:transmembrane transport"/>
    <property type="evidence" value="ECO:0007669"/>
    <property type="project" value="TreeGrafter"/>
</dbReference>
<evidence type="ECO:0000313" key="9">
    <source>
        <dbReference type="Proteomes" id="UP000249065"/>
    </source>
</evidence>
<reference evidence="9" key="1">
    <citation type="submission" date="2018-06" db="EMBL/GenBank/DDBJ databases">
        <authorList>
            <person name="Khan S.A."/>
        </authorList>
    </citation>
    <scope>NUCLEOTIDE SEQUENCE [LARGE SCALE GENOMIC DNA]</scope>
    <source>
        <strain evidence="9">DB-1506</strain>
    </source>
</reference>
<keyword evidence="5 7" id="KW-0472">Membrane</keyword>
<feature type="transmembrane region" description="Helical" evidence="7">
    <location>
        <begin position="459"/>
        <end position="477"/>
    </location>
</feature>
<feature type="transmembrane region" description="Helical" evidence="7">
    <location>
        <begin position="228"/>
        <end position="248"/>
    </location>
</feature>
<dbReference type="PANTHER" id="PTHR21716">
    <property type="entry name" value="TRANSMEMBRANE PROTEIN"/>
    <property type="match status" value="1"/>
</dbReference>
<feature type="region of interest" description="Disordered" evidence="6">
    <location>
        <begin position="109"/>
        <end position="131"/>
    </location>
</feature>
<evidence type="ECO:0000256" key="4">
    <source>
        <dbReference type="ARBA" id="ARBA00022989"/>
    </source>
</evidence>
<evidence type="ECO:0000256" key="5">
    <source>
        <dbReference type="ARBA" id="ARBA00023136"/>
    </source>
</evidence>